<organism evidence="2 3">
    <name type="scientific">Brevibacterium luteolum</name>
    <dbReference type="NCBI Taxonomy" id="199591"/>
    <lineage>
        <taxon>Bacteria</taxon>
        <taxon>Bacillati</taxon>
        <taxon>Actinomycetota</taxon>
        <taxon>Actinomycetes</taxon>
        <taxon>Micrococcales</taxon>
        <taxon>Brevibacteriaceae</taxon>
        <taxon>Brevibacterium</taxon>
    </lineage>
</organism>
<feature type="compositionally biased region" description="Gly residues" evidence="1">
    <location>
        <begin position="354"/>
        <end position="377"/>
    </location>
</feature>
<evidence type="ECO:0000313" key="2">
    <source>
        <dbReference type="EMBL" id="NNG78833.1"/>
    </source>
</evidence>
<feature type="compositionally biased region" description="Acidic residues" evidence="1">
    <location>
        <begin position="55"/>
        <end position="69"/>
    </location>
</feature>
<evidence type="ECO:0000256" key="1">
    <source>
        <dbReference type="SAM" id="MobiDB-lite"/>
    </source>
</evidence>
<accession>A0A849AQ34</accession>
<feature type="region of interest" description="Disordered" evidence="1">
    <location>
        <begin position="349"/>
        <end position="393"/>
    </location>
</feature>
<dbReference type="AlphaFoldDB" id="A0A849AQ34"/>
<dbReference type="Proteomes" id="UP000549517">
    <property type="component" value="Unassembled WGS sequence"/>
</dbReference>
<feature type="compositionally biased region" description="Low complexity" evidence="1">
    <location>
        <begin position="378"/>
        <end position="389"/>
    </location>
</feature>
<comment type="caution">
    <text evidence="2">The sequence shown here is derived from an EMBL/GenBank/DDBJ whole genome shotgun (WGS) entry which is preliminary data.</text>
</comment>
<feature type="region of interest" description="Disordered" evidence="1">
    <location>
        <begin position="28"/>
        <end position="87"/>
    </location>
</feature>
<proteinExistence type="predicted"/>
<evidence type="ECO:0008006" key="4">
    <source>
        <dbReference type="Google" id="ProtNLM"/>
    </source>
</evidence>
<gene>
    <name evidence="2" type="ORF">HLA91_05500</name>
</gene>
<reference evidence="2 3" key="1">
    <citation type="submission" date="2020-05" db="EMBL/GenBank/DDBJ databases">
        <title>MicrobeNet Type strains.</title>
        <authorList>
            <person name="Nicholson A.C."/>
        </authorList>
    </citation>
    <scope>NUCLEOTIDE SEQUENCE [LARGE SCALE GENOMIC DNA]</scope>
    <source>
        <strain evidence="2 3">CCUG 46604</strain>
    </source>
</reference>
<sequence length="451" mass="46189">KTGQGSGSFPKSWVDFNVKTGQAQYWFTSGGAADARKPATEIRVSFTGTAPDNPPPDDDPTDPPAEDPEPSPPPSRKPEDTSGTGEATMFWPVNAETSAGGFAPGTCNFMSAGVSPDSGGTKVWDAPGRFYKPSDGNVRIEKPDRSGTFHTATWENKCDDRNGKRVVANDKNSQHESRVVIAKGAADAGDGGITASWKGGFTIVFYSGMTYWSISDPQLKVAADGSGELIGTASGFAADMDDLSKWEPITPETITMATFSGVDVAKAIADGGFTVTPDFAGVRAPVDNQDRSSPGWGSFPASWVKFNQKTGQHSYWYTSGGIADPRKPAAPLTIALTADYQPPAADYAGASADGAGGTADPGGSAGPGGGSAGGPAGGAAPAGKAAPPAQTEDVTAFAPSAAEARAGRGVTGLSWQDWAFGGGTVAAALAGTSGIGWLLRRRIGLDPGTWR</sequence>
<protein>
    <recommendedName>
        <fullName evidence="4">Htaa domain-containing protein</fullName>
    </recommendedName>
</protein>
<evidence type="ECO:0000313" key="3">
    <source>
        <dbReference type="Proteomes" id="UP000549517"/>
    </source>
</evidence>
<dbReference type="EMBL" id="JABEMC010000002">
    <property type="protein sequence ID" value="NNG78833.1"/>
    <property type="molecule type" value="Genomic_DNA"/>
</dbReference>
<name>A0A849AQ34_9MICO</name>
<feature type="non-terminal residue" evidence="2">
    <location>
        <position position="1"/>
    </location>
</feature>